<accession>A0A430FMG4</accession>
<dbReference type="PANTHER" id="PTHR30450">
    <property type="entry name" value="ABC TRANSPORTER PERMEASE"/>
    <property type="match status" value="1"/>
</dbReference>
<feature type="transmembrane region" description="Helical" evidence="7">
    <location>
        <begin position="98"/>
        <end position="116"/>
    </location>
</feature>
<keyword evidence="5 7" id="KW-1133">Transmembrane helix</keyword>
<feature type="transmembrane region" description="Helical" evidence="7">
    <location>
        <begin position="157"/>
        <end position="179"/>
    </location>
</feature>
<organism evidence="9 10">
    <name type="scientific">Bifidobacterium goeldii</name>
    <dbReference type="NCBI Taxonomy" id="2306975"/>
    <lineage>
        <taxon>Bacteria</taxon>
        <taxon>Bacillati</taxon>
        <taxon>Actinomycetota</taxon>
        <taxon>Actinomycetes</taxon>
        <taxon>Bifidobacteriales</taxon>
        <taxon>Bifidobacteriaceae</taxon>
        <taxon>Bifidobacterium</taxon>
    </lineage>
</organism>
<dbReference type="InterPro" id="IPR035906">
    <property type="entry name" value="MetI-like_sf"/>
</dbReference>
<gene>
    <name evidence="9" type="ORF">D2E25_0405</name>
</gene>
<dbReference type="PROSITE" id="PS50928">
    <property type="entry name" value="ABC_TM1"/>
    <property type="match status" value="1"/>
</dbReference>
<comment type="subcellular location">
    <subcellularLocation>
        <location evidence="1 7">Cell membrane</location>
        <topology evidence="1 7">Multi-pass membrane protein</topology>
    </subcellularLocation>
</comment>
<feature type="transmembrane region" description="Helical" evidence="7">
    <location>
        <begin position="72"/>
        <end position="92"/>
    </location>
</feature>
<evidence type="ECO:0000256" key="7">
    <source>
        <dbReference type="RuleBase" id="RU363032"/>
    </source>
</evidence>
<feature type="domain" description="ABC transmembrane type-1" evidence="8">
    <location>
        <begin position="24"/>
        <end position="218"/>
    </location>
</feature>
<keyword evidence="4 7" id="KW-0812">Transmembrane</keyword>
<evidence type="ECO:0000256" key="3">
    <source>
        <dbReference type="ARBA" id="ARBA00022475"/>
    </source>
</evidence>
<dbReference type="AlphaFoldDB" id="A0A430FMG4"/>
<dbReference type="PANTHER" id="PTHR30450:SF1">
    <property type="entry name" value="D-METHIONINE TRANSPORT SYSTEM PERMEASE PROTEIN METI-RELATED"/>
    <property type="match status" value="1"/>
</dbReference>
<evidence type="ECO:0000259" key="8">
    <source>
        <dbReference type="PROSITE" id="PS50928"/>
    </source>
</evidence>
<name>A0A430FMG4_9BIFI</name>
<evidence type="ECO:0000256" key="2">
    <source>
        <dbReference type="ARBA" id="ARBA00022448"/>
    </source>
</evidence>
<comment type="similarity">
    <text evidence="7">Belongs to the binding-protein-dependent transport system permease family.</text>
</comment>
<dbReference type="SUPFAM" id="SSF161098">
    <property type="entry name" value="MetI-like"/>
    <property type="match status" value="1"/>
</dbReference>
<dbReference type="Gene3D" id="1.10.3720.10">
    <property type="entry name" value="MetI-like"/>
    <property type="match status" value="1"/>
</dbReference>
<keyword evidence="6 7" id="KW-0472">Membrane</keyword>
<keyword evidence="10" id="KW-1185">Reference proteome</keyword>
<reference evidence="9 10" key="1">
    <citation type="submission" date="2018-09" db="EMBL/GenBank/DDBJ databases">
        <title>Characterization of the phylogenetic diversity of five novel species belonging to the genus Bifidobacterium.</title>
        <authorList>
            <person name="Lugli G.A."/>
            <person name="Duranti S."/>
            <person name="Milani C."/>
        </authorList>
    </citation>
    <scope>NUCLEOTIDE SEQUENCE [LARGE SCALE GENOMIC DNA]</scope>
    <source>
        <strain evidence="9 10">2034B</strain>
    </source>
</reference>
<dbReference type="EMBL" id="QXGL01000001">
    <property type="protein sequence ID" value="RSX54099.1"/>
    <property type="molecule type" value="Genomic_DNA"/>
</dbReference>
<evidence type="ECO:0000256" key="6">
    <source>
        <dbReference type="ARBA" id="ARBA00023136"/>
    </source>
</evidence>
<dbReference type="GO" id="GO:0005886">
    <property type="term" value="C:plasma membrane"/>
    <property type="evidence" value="ECO:0007669"/>
    <property type="project" value="UniProtKB-SubCell"/>
</dbReference>
<proteinExistence type="inferred from homology"/>
<dbReference type="GO" id="GO:0048473">
    <property type="term" value="P:D-methionine transmembrane transport"/>
    <property type="evidence" value="ECO:0007669"/>
    <property type="project" value="TreeGrafter"/>
</dbReference>
<evidence type="ECO:0000313" key="9">
    <source>
        <dbReference type="EMBL" id="RSX54099.1"/>
    </source>
</evidence>
<evidence type="ECO:0000256" key="5">
    <source>
        <dbReference type="ARBA" id="ARBA00022989"/>
    </source>
</evidence>
<keyword evidence="2 7" id="KW-0813">Transport</keyword>
<dbReference type="CDD" id="cd06261">
    <property type="entry name" value="TM_PBP2"/>
    <property type="match status" value="1"/>
</dbReference>
<sequence>MMSDVLNTLLPNVSQIWPEVWEATGETVYMVVVGAIIGYAIGLVFGLLLLLTGRGGLLRNAIVYNILDKAVNILRSIPFIILMALLVGVTRVIVGTSIGTNAMIVPIVGATIPFYARQVENALLEIDNGLVEAAKASGLGTLDIIWRVYLREGRVPIIRVSALSFINVVAFSAMAGVVGGGGLGNLAIIRGYNRFQGDVTLVATLIILIIVFISQFLCNWLARRLQH</sequence>
<feature type="transmembrane region" description="Helical" evidence="7">
    <location>
        <begin position="199"/>
        <end position="222"/>
    </location>
</feature>
<dbReference type="RefSeq" id="WP_241216925.1">
    <property type="nucleotide sequence ID" value="NZ_QXGL01000001.1"/>
</dbReference>
<evidence type="ECO:0000313" key="10">
    <source>
        <dbReference type="Proteomes" id="UP000287533"/>
    </source>
</evidence>
<evidence type="ECO:0000256" key="4">
    <source>
        <dbReference type="ARBA" id="ARBA00022692"/>
    </source>
</evidence>
<dbReference type="InterPro" id="IPR051322">
    <property type="entry name" value="AA_ABC_Transporter_Permease"/>
</dbReference>
<dbReference type="Pfam" id="PF00528">
    <property type="entry name" value="BPD_transp_1"/>
    <property type="match status" value="1"/>
</dbReference>
<protein>
    <submittedName>
        <fullName evidence="9">Methionine ABC transporter permease</fullName>
    </submittedName>
</protein>
<evidence type="ECO:0000256" key="1">
    <source>
        <dbReference type="ARBA" id="ARBA00004651"/>
    </source>
</evidence>
<dbReference type="Proteomes" id="UP000287533">
    <property type="component" value="Unassembled WGS sequence"/>
</dbReference>
<keyword evidence="3" id="KW-1003">Cell membrane</keyword>
<feature type="transmembrane region" description="Helical" evidence="7">
    <location>
        <begin position="28"/>
        <end position="51"/>
    </location>
</feature>
<comment type="caution">
    <text evidence="9">The sequence shown here is derived from an EMBL/GenBank/DDBJ whole genome shotgun (WGS) entry which is preliminary data.</text>
</comment>
<dbReference type="InterPro" id="IPR000515">
    <property type="entry name" value="MetI-like"/>
</dbReference>